<feature type="region of interest" description="Disordered" evidence="5">
    <location>
        <begin position="589"/>
        <end position="622"/>
    </location>
</feature>
<dbReference type="EMBL" id="KV407463">
    <property type="protein sequence ID" value="KZF20187.1"/>
    <property type="molecule type" value="Genomic_DNA"/>
</dbReference>
<dbReference type="AlphaFoldDB" id="A0A165AAX8"/>
<dbReference type="PANTHER" id="PTHR13230:SF5">
    <property type="entry name" value="GENERAL TRANSCRIPTION FACTOR 3C POLYPEPTIDE 5"/>
    <property type="match status" value="1"/>
</dbReference>
<dbReference type="Pfam" id="PF09734">
    <property type="entry name" value="Tau95"/>
    <property type="match status" value="1"/>
</dbReference>
<dbReference type="InterPro" id="IPR040454">
    <property type="entry name" value="TF_IIIC_Tfc1/Sfc1"/>
</dbReference>
<keyword evidence="9" id="KW-1185">Reference proteome</keyword>
<sequence length="648" mass="73067">MSRHQVAPWFSVPDTTITSVEHPCIIRDVDKAIETLGGSSEIEQLVRVDGINKGLAVNLRPNDSMSRPAYSQAADTNNLLVKITVPARTGRKRKRGSTEPFNASEESLDEPKPVNVPLNGQRMVSPRRQAASSTGFVSTSRMLRSLRDNPERYNAEPVGVIEQTQRFRGLVDFQYSTSQSPFVQELRNHITPFEYPKLKEYRFNLSKGFKPNGDLIPPPNFTHFTVPFNYSYRQNPSVKSAIDSTGRAVTINTQKAAKVLTQLVSHEVAQIPTAPSGDLPPIDTVDNTTKKIYEELKELLDRRPIWTRRALTNNVSNKQQYLYTIRHALQYVGYMFRSGPWRDAIVRFGVDPRTDPKYRVYQTMMFQFNTKEDEAGAKQWEDARTKFNRTTKGKEDTLDSHIFDGRKVIQDGKVWQVCDIADPLIESLLKTTNLRRTCDKIDGWYHNGTWAKARTIMKNKIRILLQGEIPSNDSYSRIVDMPDIIDASNRHQTVVGRYQGTPREVQMASEVRTMANTSGPEMRTSAQSTGAAEEELPSTPKLRVHSPTELDEGSLSIVDPRVTQTMRELDSASNSIGPDHQSWPIADEGEVEAESDGEEDGSDLEEVDIYDSLGTRPDENIMMNVYDDNEEEAEGNDEAGSCYSGPIH</sequence>
<feature type="region of interest" description="Disordered" evidence="5">
    <location>
        <begin position="86"/>
        <end position="120"/>
    </location>
</feature>
<feature type="compositionally biased region" description="Acidic residues" evidence="5">
    <location>
        <begin position="589"/>
        <end position="609"/>
    </location>
</feature>
<dbReference type="InterPro" id="IPR019136">
    <property type="entry name" value="TF_IIIC_su-5_HTH"/>
</dbReference>
<gene>
    <name evidence="8" type="ORF">L228DRAFT_262871</name>
</gene>
<evidence type="ECO:0000256" key="1">
    <source>
        <dbReference type="ARBA" id="ARBA00004123"/>
    </source>
</evidence>
<dbReference type="InterPro" id="IPR041499">
    <property type="entry name" value="Tfc1/Sfc1_N"/>
</dbReference>
<feature type="compositionally biased region" description="Polar residues" evidence="5">
    <location>
        <begin position="514"/>
        <end position="530"/>
    </location>
</feature>
<reference evidence="8 9" key="1">
    <citation type="journal article" date="2016" name="Fungal Biol.">
        <title>The genome of Xylona heveae provides a window into fungal endophytism.</title>
        <authorList>
            <person name="Gazis R."/>
            <person name="Kuo A."/>
            <person name="Riley R."/>
            <person name="LaButti K."/>
            <person name="Lipzen A."/>
            <person name="Lin J."/>
            <person name="Amirebrahimi M."/>
            <person name="Hesse C.N."/>
            <person name="Spatafora J.W."/>
            <person name="Henrissat B."/>
            <person name="Hainaut M."/>
            <person name="Grigoriev I.V."/>
            <person name="Hibbett D.S."/>
        </authorList>
    </citation>
    <scope>NUCLEOTIDE SEQUENCE [LARGE SCALE GENOMIC DNA]</scope>
    <source>
        <strain evidence="8 9">TC161</strain>
    </source>
</reference>
<proteinExistence type="predicted"/>
<dbReference type="PANTHER" id="PTHR13230">
    <property type="entry name" value="GENERAL TRANSCRIPTION FACTOR IIIC, POLYPEPTIDE 5"/>
    <property type="match status" value="1"/>
</dbReference>
<dbReference type="OrthoDB" id="5598268at2759"/>
<evidence type="ECO:0000256" key="4">
    <source>
        <dbReference type="ARBA" id="ARBA00023242"/>
    </source>
</evidence>
<comment type="subcellular location">
    <subcellularLocation>
        <location evidence="1">Nucleus</location>
    </subcellularLocation>
</comment>
<dbReference type="GO" id="GO:0000127">
    <property type="term" value="C:transcription factor TFIIIC complex"/>
    <property type="evidence" value="ECO:0007669"/>
    <property type="project" value="InterPro"/>
</dbReference>
<dbReference type="Pfam" id="PF17682">
    <property type="entry name" value="Tau95_N"/>
    <property type="match status" value="1"/>
</dbReference>
<dbReference type="Proteomes" id="UP000076632">
    <property type="component" value="Unassembled WGS sequence"/>
</dbReference>
<keyword evidence="3" id="KW-0804">Transcription</keyword>
<dbReference type="GeneID" id="28899586"/>
<evidence type="ECO:0000259" key="7">
    <source>
        <dbReference type="Pfam" id="PF17682"/>
    </source>
</evidence>
<dbReference type="InParanoid" id="A0A165AAX8"/>
<evidence type="ECO:0000313" key="9">
    <source>
        <dbReference type="Proteomes" id="UP000076632"/>
    </source>
</evidence>
<dbReference type="InterPro" id="IPR042536">
    <property type="entry name" value="TFIIIC_tauA_Sfc1"/>
</dbReference>
<protein>
    <recommendedName>
        <fullName evidence="10">Transcription factor IIIC, subunit 5</fullName>
    </recommendedName>
</protein>
<name>A0A165AAX8_XYLHT</name>
<evidence type="ECO:0000259" key="6">
    <source>
        <dbReference type="Pfam" id="PF09734"/>
    </source>
</evidence>
<dbReference type="GO" id="GO:0005634">
    <property type="term" value="C:nucleus"/>
    <property type="evidence" value="ECO:0007669"/>
    <property type="project" value="UniProtKB-SubCell"/>
</dbReference>
<dbReference type="RefSeq" id="XP_018185742.1">
    <property type="nucleotide sequence ID" value="XM_018334449.1"/>
</dbReference>
<evidence type="ECO:0000256" key="3">
    <source>
        <dbReference type="ARBA" id="ARBA00023163"/>
    </source>
</evidence>
<accession>A0A165AAX8</accession>
<organism evidence="8 9">
    <name type="scientific">Xylona heveae (strain CBS 132557 / TC161)</name>
    <dbReference type="NCBI Taxonomy" id="1328760"/>
    <lineage>
        <taxon>Eukaryota</taxon>
        <taxon>Fungi</taxon>
        <taxon>Dikarya</taxon>
        <taxon>Ascomycota</taxon>
        <taxon>Pezizomycotina</taxon>
        <taxon>Xylonomycetes</taxon>
        <taxon>Xylonales</taxon>
        <taxon>Xylonaceae</taxon>
        <taxon>Xylona</taxon>
    </lineage>
</organism>
<dbReference type="GO" id="GO:0001002">
    <property type="term" value="F:RNA polymerase III type 1 promoter sequence-specific DNA binding"/>
    <property type="evidence" value="ECO:0007669"/>
    <property type="project" value="TreeGrafter"/>
</dbReference>
<dbReference type="GO" id="GO:0006384">
    <property type="term" value="P:transcription initiation at RNA polymerase III promoter"/>
    <property type="evidence" value="ECO:0007669"/>
    <property type="project" value="InterPro"/>
</dbReference>
<evidence type="ECO:0000313" key="8">
    <source>
        <dbReference type="EMBL" id="KZF20187.1"/>
    </source>
</evidence>
<feature type="region of interest" description="Disordered" evidence="5">
    <location>
        <begin position="629"/>
        <end position="648"/>
    </location>
</feature>
<evidence type="ECO:0008006" key="10">
    <source>
        <dbReference type="Google" id="ProtNLM"/>
    </source>
</evidence>
<dbReference type="GO" id="GO:0001003">
    <property type="term" value="F:RNA polymerase III type 2 promoter sequence-specific DNA binding"/>
    <property type="evidence" value="ECO:0007669"/>
    <property type="project" value="TreeGrafter"/>
</dbReference>
<dbReference type="FunCoup" id="A0A165AAX8">
    <property type="interactions" value="38"/>
</dbReference>
<feature type="domain" description="Transcription factor IIIC subunit Tfc1/Sfc1 triple barrel" evidence="7">
    <location>
        <begin position="19"/>
        <end position="176"/>
    </location>
</feature>
<feature type="region of interest" description="Disordered" evidence="5">
    <location>
        <begin position="514"/>
        <end position="560"/>
    </location>
</feature>
<keyword evidence="4" id="KW-0539">Nucleus</keyword>
<feature type="domain" description="Transcription factor IIIC subunit 5 HTH" evidence="6">
    <location>
        <begin position="215"/>
        <end position="367"/>
    </location>
</feature>
<evidence type="ECO:0000256" key="2">
    <source>
        <dbReference type="ARBA" id="ARBA00023125"/>
    </source>
</evidence>
<keyword evidence="2" id="KW-0238">DNA-binding</keyword>
<evidence type="ECO:0000256" key="5">
    <source>
        <dbReference type="SAM" id="MobiDB-lite"/>
    </source>
</evidence>
<dbReference type="STRING" id="1328760.A0A165AAX8"/>
<dbReference type="OMA" id="NLRHAIP"/>
<dbReference type="Gene3D" id="3.30.200.160">
    <property type="entry name" value="TFIIIC, subcomplex tauA, subunit Sfc1, barrel domain"/>
    <property type="match status" value="1"/>
</dbReference>